<dbReference type="SMART" id="SM00042">
    <property type="entry name" value="CUB"/>
    <property type="match status" value="1"/>
</dbReference>
<keyword evidence="5" id="KW-1185">Reference proteome</keyword>
<dbReference type="Proteomes" id="UP000478052">
    <property type="component" value="Unassembled WGS sequence"/>
</dbReference>
<dbReference type="Gene3D" id="2.60.120.290">
    <property type="entry name" value="Spermadhesin, CUB domain"/>
    <property type="match status" value="1"/>
</dbReference>
<evidence type="ECO:0000313" key="5">
    <source>
        <dbReference type="Proteomes" id="UP000478052"/>
    </source>
</evidence>
<dbReference type="InterPro" id="IPR000859">
    <property type="entry name" value="CUB_dom"/>
</dbReference>
<dbReference type="AlphaFoldDB" id="A0A6G0VQZ7"/>
<evidence type="ECO:0000256" key="1">
    <source>
        <dbReference type="ARBA" id="ARBA00023157"/>
    </source>
</evidence>
<keyword evidence="1" id="KW-1015">Disulfide bond</keyword>
<comment type="caution">
    <text evidence="2">Lacks conserved residue(s) required for the propagation of feature annotation.</text>
</comment>
<dbReference type="OrthoDB" id="446173at2759"/>
<dbReference type="EMBL" id="VUJU01012983">
    <property type="protein sequence ID" value="KAF0706230.1"/>
    <property type="molecule type" value="Genomic_DNA"/>
</dbReference>
<accession>A0A6G0VQZ7</accession>
<proteinExistence type="predicted"/>
<feature type="non-terminal residue" evidence="4">
    <location>
        <position position="253"/>
    </location>
</feature>
<dbReference type="PROSITE" id="PS01180">
    <property type="entry name" value="CUB"/>
    <property type="match status" value="1"/>
</dbReference>
<feature type="domain" description="CUB" evidence="3">
    <location>
        <begin position="52"/>
        <end position="164"/>
    </location>
</feature>
<gene>
    <name evidence="4" type="ORF">FWK35_00031672</name>
</gene>
<reference evidence="4 5" key="1">
    <citation type="submission" date="2019-08" db="EMBL/GenBank/DDBJ databases">
        <title>Whole genome of Aphis craccivora.</title>
        <authorList>
            <person name="Voronova N.V."/>
            <person name="Shulinski R.S."/>
            <person name="Bandarenka Y.V."/>
            <person name="Zhorov D.G."/>
            <person name="Warner D."/>
        </authorList>
    </citation>
    <scope>NUCLEOTIDE SEQUENCE [LARGE SCALE GENOMIC DNA]</scope>
    <source>
        <strain evidence="4">180601</strain>
        <tissue evidence="4">Whole Body</tissue>
    </source>
</reference>
<protein>
    <submittedName>
        <fullName evidence="4">SCO-spondin</fullName>
    </submittedName>
</protein>
<dbReference type="SUPFAM" id="SSF49854">
    <property type="entry name" value="Spermadhesin, CUB domain"/>
    <property type="match status" value="1"/>
</dbReference>
<organism evidence="4 5">
    <name type="scientific">Aphis craccivora</name>
    <name type="common">Cowpea aphid</name>
    <dbReference type="NCBI Taxonomy" id="307492"/>
    <lineage>
        <taxon>Eukaryota</taxon>
        <taxon>Metazoa</taxon>
        <taxon>Ecdysozoa</taxon>
        <taxon>Arthropoda</taxon>
        <taxon>Hexapoda</taxon>
        <taxon>Insecta</taxon>
        <taxon>Pterygota</taxon>
        <taxon>Neoptera</taxon>
        <taxon>Paraneoptera</taxon>
        <taxon>Hemiptera</taxon>
        <taxon>Sternorrhyncha</taxon>
        <taxon>Aphidomorpha</taxon>
        <taxon>Aphidoidea</taxon>
        <taxon>Aphididae</taxon>
        <taxon>Aphidini</taxon>
        <taxon>Aphis</taxon>
        <taxon>Aphis</taxon>
    </lineage>
</organism>
<dbReference type="InterPro" id="IPR035914">
    <property type="entry name" value="Sperma_CUB_dom_sf"/>
</dbReference>
<evidence type="ECO:0000259" key="3">
    <source>
        <dbReference type="PROSITE" id="PS01180"/>
    </source>
</evidence>
<evidence type="ECO:0000313" key="4">
    <source>
        <dbReference type="EMBL" id="KAF0706230.1"/>
    </source>
</evidence>
<name>A0A6G0VQZ7_APHCR</name>
<dbReference type="Pfam" id="PF00431">
    <property type="entry name" value="CUB"/>
    <property type="match status" value="1"/>
</dbReference>
<feature type="non-terminal residue" evidence="4">
    <location>
        <position position="1"/>
    </location>
</feature>
<comment type="caution">
    <text evidence="4">The sequence shown here is derived from an EMBL/GenBank/DDBJ whole genome shotgun (WGS) entry which is preliminary data.</text>
</comment>
<sequence>GSSLQTESCGEKQMSGNECVKIEQQIQKYNNTSTTGFLPTHDSDELGAECRCGCVIHMSKATRTLSATTKGCPGRSFWLIKAEDKTTIQFDFIRLFLSCSDQWIKLRDGDSTASNLLAHLEGTPDSINPIMSTGSYLLVEFFSSTTVLSNGDCFGGFFAQINRIGINNWSLPNSSHISILGSTSSMLNDNGYMASTTTLQSHVPPILEILDTDENQDDVVLEETISVTGFKRISESRSHTRRRGACVKLESND</sequence>
<evidence type="ECO:0000256" key="2">
    <source>
        <dbReference type="PROSITE-ProRule" id="PRU00059"/>
    </source>
</evidence>